<dbReference type="OrthoDB" id="414418at2759"/>
<dbReference type="Proteomes" id="UP000663832">
    <property type="component" value="Unassembled WGS sequence"/>
</dbReference>
<sequence length="301" mass="34876">MFILQPPVYLDDNNFYHKKKKFFRRFDKRAHNHGPTYDLRLIILRHAERVDLVLGESWYDYVFGGVPSAPPQSYLHPLLPQALPQRLNTLLYVFDPPITRLGESKSYSRGQELSRLGVSSIDHCYSSPACRSVLTASAVLDGISRNPVPIRLEPYLFEPLSWNQPLQMLDTVSPFMSTREWMMAGYNIDRNYQRLNNYLNPMETEVDFYMRSQYVFQSIERRHGGVAPPIGRASKRARHSTVLIVGHAATPLIFQHIALQQPFNSEVFGQQCGTIPFLHTVVLERNAINRMWYMRPIMSFV</sequence>
<protein>
    <recommendedName>
        <fullName evidence="4">Phosphoglycerate mutase-like protein</fullName>
    </recommendedName>
</protein>
<evidence type="ECO:0000313" key="1">
    <source>
        <dbReference type="EMBL" id="CAF0899766.1"/>
    </source>
</evidence>
<accession>A0A814ULX6</accession>
<comment type="caution">
    <text evidence="2">The sequence shown here is derived from an EMBL/GenBank/DDBJ whole genome shotgun (WGS) entry which is preliminary data.</text>
</comment>
<gene>
    <name evidence="1" type="ORF">BJG266_LOCUS10406</name>
    <name evidence="2" type="ORF">QVE165_LOCUS24431</name>
</gene>
<dbReference type="InterPro" id="IPR051710">
    <property type="entry name" value="Phosphatase_SH3-domain"/>
</dbReference>
<dbReference type="InterPro" id="IPR029033">
    <property type="entry name" value="His_PPase_superfam"/>
</dbReference>
<dbReference type="Proteomes" id="UP000663877">
    <property type="component" value="Unassembled WGS sequence"/>
</dbReference>
<dbReference type="SUPFAM" id="SSF53254">
    <property type="entry name" value="Phosphoglycerate mutase-like"/>
    <property type="match status" value="1"/>
</dbReference>
<reference evidence="2" key="1">
    <citation type="submission" date="2021-02" db="EMBL/GenBank/DDBJ databases">
        <authorList>
            <person name="Nowell W R."/>
        </authorList>
    </citation>
    <scope>NUCLEOTIDE SEQUENCE</scope>
</reference>
<organism evidence="2 3">
    <name type="scientific">Adineta steineri</name>
    <dbReference type="NCBI Taxonomy" id="433720"/>
    <lineage>
        <taxon>Eukaryota</taxon>
        <taxon>Metazoa</taxon>
        <taxon>Spiralia</taxon>
        <taxon>Gnathifera</taxon>
        <taxon>Rotifera</taxon>
        <taxon>Eurotatoria</taxon>
        <taxon>Bdelloidea</taxon>
        <taxon>Adinetida</taxon>
        <taxon>Adinetidae</taxon>
        <taxon>Adineta</taxon>
    </lineage>
</organism>
<dbReference type="PANTHER" id="PTHR16469">
    <property type="entry name" value="UBIQUITIN-ASSOCIATED AND SH3 DOMAIN-CONTAINING BA-RELATED"/>
    <property type="match status" value="1"/>
</dbReference>
<dbReference type="Gene3D" id="3.40.50.1240">
    <property type="entry name" value="Phosphoglycerate mutase-like"/>
    <property type="match status" value="1"/>
</dbReference>
<name>A0A814ULX6_9BILA</name>
<evidence type="ECO:0000313" key="3">
    <source>
        <dbReference type="Proteomes" id="UP000663832"/>
    </source>
</evidence>
<proteinExistence type="predicted"/>
<evidence type="ECO:0008006" key="4">
    <source>
        <dbReference type="Google" id="ProtNLM"/>
    </source>
</evidence>
<evidence type="ECO:0000313" key="2">
    <source>
        <dbReference type="EMBL" id="CAF1176596.1"/>
    </source>
</evidence>
<dbReference type="AlphaFoldDB" id="A0A814ULX6"/>
<keyword evidence="3" id="KW-1185">Reference proteome</keyword>
<dbReference type="EMBL" id="CAJNOM010000171">
    <property type="protein sequence ID" value="CAF1176596.1"/>
    <property type="molecule type" value="Genomic_DNA"/>
</dbReference>
<dbReference type="EMBL" id="CAJNOI010000036">
    <property type="protein sequence ID" value="CAF0899766.1"/>
    <property type="molecule type" value="Genomic_DNA"/>
</dbReference>
<dbReference type="PANTHER" id="PTHR16469:SF27">
    <property type="entry name" value="UBIQUITIN-ASSOCIATED AND SH3 DOMAIN-CONTAINING BA-RELATED"/>
    <property type="match status" value="1"/>
</dbReference>